<dbReference type="EMBL" id="FCOR01000003">
    <property type="protein sequence ID" value="CVK15779.1"/>
    <property type="molecule type" value="Genomic_DNA"/>
</dbReference>
<accession>A0A0X8XY29</accession>
<evidence type="ECO:0000313" key="3">
    <source>
        <dbReference type="EMBL" id="CVK15779.1"/>
    </source>
</evidence>
<keyword evidence="4" id="KW-1185">Reference proteome</keyword>
<dbReference type="InterPro" id="IPR026444">
    <property type="entry name" value="Secre_tail"/>
</dbReference>
<name>A0A0X8XY29_9FLAO</name>
<evidence type="ECO:0000259" key="2">
    <source>
        <dbReference type="Pfam" id="PF18962"/>
    </source>
</evidence>
<dbReference type="STRING" id="1586267.GCA_001418685_00612"/>
<feature type="domain" description="Secretion system C-terminal sorting" evidence="2">
    <location>
        <begin position="42"/>
        <end position="107"/>
    </location>
</feature>
<organism evidence="3 4">
    <name type="scientific">Apibacter mensalis</name>
    <dbReference type="NCBI Taxonomy" id="1586267"/>
    <lineage>
        <taxon>Bacteria</taxon>
        <taxon>Pseudomonadati</taxon>
        <taxon>Bacteroidota</taxon>
        <taxon>Flavobacteriia</taxon>
        <taxon>Flavobacteriales</taxon>
        <taxon>Weeksellaceae</taxon>
        <taxon>Apibacter</taxon>
    </lineage>
</organism>
<sequence>MKKFLFFITLLFTINLVTAKNLPANFLMKFYLQEQPYTKSKLYPNPAVNFILVKNSSSYTINNISVLSMVGTNLINKDITGSNLNHEINISKLPTGRYFVKVTYSDGSREILTLIKL</sequence>
<evidence type="ECO:0000313" key="4">
    <source>
        <dbReference type="Proteomes" id="UP000182761"/>
    </source>
</evidence>
<evidence type="ECO:0000256" key="1">
    <source>
        <dbReference type="ARBA" id="ARBA00022729"/>
    </source>
</evidence>
<dbReference type="AlphaFoldDB" id="A0A0X8XY29"/>
<dbReference type="OrthoDB" id="9813840at2"/>
<gene>
    <name evidence="3" type="ORF">Ga0061079_10389</name>
</gene>
<keyword evidence="1" id="KW-0732">Signal</keyword>
<proteinExistence type="predicted"/>
<reference evidence="3 4" key="1">
    <citation type="submission" date="2016-01" db="EMBL/GenBank/DDBJ databases">
        <authorList>
            <person name="McClelland M."/>
            <person name="Jain A."/>
            <person name="Saraogi P."/>
            <person name="Mendelson R."/>
            <person name="Westerman R."/>
            <person name="SanMiguel P."/>
            <person name="Csonka L."/>
        </authorList>
    </citation>
    <scope>NUCLEOTIDE SEQUENCE [LARGE SCALE GENOMIC DNA]</scope>
    <source>
        <strain evidence="3 4">R-53146</strain>
    </source>
</reference>
<dbReference type="NCBIfam" id="TIGR04183">
    <property type="entry name" value="Por_Secre_tail"/>
    <property type="match status" value="1"/>
</dbReference>
<protein>
    <submittedName>
        <fullName evidence="3">Por secretion system C-terminal sorting domain-containing protein</fullName>
    </submittedName>
</protein>
<dbReference type="Proteomes" id="UP000182761">
    <property type="component" value="Unassembled WGS sequence"/>
</dbReference>
<dbReference type="Pfam" id="PF18962">
    <property type="entry name" value="Por_Secre_tail"/>
    <property type="match status" value="1"/>
</dbReference>